<keyword evidence="5 6" id="KW-0472">Membrane</keyword>
<comment type="subcellular location">
    <subcellularLocation>
        <location evidence="1">Cell membrane</location>
        <topology evidence="1">Multi-pass membrane protein</topology>
    </subcellularLocation>
</comment>
<dbReference type="SUPFAM" id="SSF53649">
    <property type="entry name" value="Alkaline phosphatase-like"/>
    <property type="match status" value="1"/>
</dbReference>
<dbReference type="InterPro" id="IPR017850">
    <property type="entry name" value="Alkaline_phosphatase_core_sf"/>
</dbReference>
<keyword evidence="3 6" id="KW-0812">Transmembrane</keyword>
<sequence>MEAFAPGAFGTAPWAGFLATDGDLAPYGADDGPGVRSAAGDRARWWFWVLLLAVLAINAAKSPVIIARFEQWDVPAEDFLLRFSISFAWRLALLPLLIRLSAPLLLLVAVLQSLFHMVHTLYFAFFRIPLTWQAAVALAEEGWTLLRLPRVIPWDAGAAIAIADLPLVVGLLLLRQACPQAWPTPGRTARGLGLGGVIILTAALSGLIWLHGSPATWFRSPAVTDHQAVRWCGLPGYMLGRLVWGEPFPRLTYASTIVTGPGRHPPYDIVLIQVESLDSGLIGRRSRDGWLLPHLTALAREGVFFPVTLAYHLGGATTDCEISILNSVEPLVDQPAIKSDRETFPNSMVAILAEQGYSTQAFHGNLGEYFNRRQAFPRMGFQRFHDVHDMQLWGEPDCWGAADELVFAAVARTWASTPAPRFFHVITMTSHSPFDAVNKYPSTYAQAIPADLLQEVEPESVRNYFRSMVYVDACIGSFVASLDRRSTVIAIFGDHSFPLESTDYRSHRVLRDGRLFEFVPLILLVPGATPRVERTMAAGFLDIAPTLLRAAGVPFRLRSAGSDLLDPAAMARSAIPFLGSECSRKDLVRWALEHAAVPGCAL</sequence>
<protein>
    <submittedName>
        <fullName evidence="8">Lipoteichoic acid synthase LtaS Type IVb</fullName>
    </submittedName>
</protein>
<evidence type="ECO:0000259" key="7">
    <source>
        <dbReference type="Pfam" id="PF00884"/>
    </source>
</evidence>
<dbReference type="Gene3D" id="3.40.720.10">
    <property type="entry name" value="Alkaline Phosphatase, subunit A"/>
    <property type="match status" value="1"/>
</dbReference>
<dbReference type="CDD" id="cd16015">
    <property type="entry name" value="LTA_synthase"/>
    <property type="match status" value="1"/>
</dbReference>
<evidence type="ECO:0000256" key="6">
    <source>
        <dbReference type="SAM" id="Phobius"/>
    </source>
</evidence>
<dbReference type="AlphaFoldDB" id="A0A367ZRN4"/>
<keyword evidence="2" id="KW-1003">Cell membrane</keyword>
<dbReference type="GO" id="GO:0005886">
    <property type="term" value="C:plasma membrane"/>
    <property type="evidence" value="ECO:0007669"/>
    <property type="project" value="UniProtKB-SubCell"/>
</dbReference>
<feature type="transmembrane region" description="Helical" evidence="6">
    <location>
        <begin position="87"/>
        <end position="109"/>
    </location>
</feature>
<name>A0A367ZRN4_9BACT</name>
<feature type="transmembrane region" description="Helical" evidence="6">
    <location>
        <begin position="151"/>
        <end position="174"/>
    </location>
</feature>
<evidence type="ECO:0000313" key="9">
    <source>
        <dbReference type="Proteomes" id="UP000252355"/>
    </source>
</evidence>
<dbReference type="Pfam" id="PF00884">
    <property type="entry name" value="Sulfatase"/>
    <property type="match status" value="1"/>
</dbReference>
<proteinExistence type="predicted"/>
<dbReference type="EMBL" id="QOQW01000004">
    <property type="protein sequence ID" value="RCK80778.1"/>
    <property type="molecule type" value="Genomic_DNA"/>
</dbReference>
<reference evidence="8 9" key="1">
    <citation type="submission" date="2018-05" db="EMBL/GenBank/DDBJ databases">
        <title>A metagenomic window into the 2 km-deep terrestrial subsurface aquifer revealed taxonomically and functionally diverse microbial community comprising novel uncultured bacterial lineages.</title>
        <authorList>
            <person name="Kadnikov V.V."/>
            <person name="Mardanov A.V."/>
            <person name="Beletsky A.V."/>
            <person name="Banks D."/>
            <person name="Pimenov N.V."/>
            <person name="Frank Y.A."/>
            <person name="Karnachuk O.V."/>
            <person name="Ravin N.V."/>
        </authorList>
    </citation>
    <scope>NUCLEOTIDE SEQUENCE [LARGE SCALE GENOMIC DNA]</scope>
    <source>
        <strain evidence="8">BY5</strain>
    </source>
</reference>
<keyword evidence="4 6" id="KW-1133">Transmembrane helix</keyword>
<gene>
    <name evidence="8" type="ORF">OZSIB_2666</name>
</gene>
<dbReference type="PANTHER" id="PTHR47371:SF3">
    <property type="entry name" value="PHOSPHOGLYCEROL TRANSFERASE I"/>
    <property type="match status" value="1"/>
</dbReference>
<comment type="caution">
    <text evidence="8">The sequence shown here is derived from an EMBL/GenBank/DDBJ whole genome shotgun (WGS) entry which is preliminary data.</text>
</comment>
<evidence type="ECO:0000256" key="3">
    <source>
        <dbReference type="ARBA" id="ARBA00022692"/>
    </source>
</evidence>
<dbReference type="Proteomes" id="UP000252355">
    <property type="component" value="Unassembled WGS sequence"/>
</dbReference>
<evidence type="ECO:0000256" key="5">
    <source>
        <dbReference type="ARBA" id="ARBA00023136"/>
    </source>
</evidence>
<dbReference type="PANTHER" id="PTHR47371">
    <property type="entry name" value="LIPOTEICHOIC ACID SYNTHASE"/>
    <property type="match status" value="1"/>
</dbReference>
<organism evidence="8 9">
    <name type="scientific">Candidatus Ozemobacter sibiricus</name>
    <dbReference type="NCBI Taxonomy" id="2268124"/>
    <lineage>
        <taxon>Bacteria</taxon>
        <taxon>Candidatus Ozemobacteria</taxon>
        <taxon>Candidatus Ozemobacterales</taxon>
        <taxon>Candidatus Ozemobacteraceae</taxon>
        <taxon>Candidatus Ozemobacter</taxon>
    </lineage>
</organism>
<feature type="domain" description="Sulfatase N-terminal" evidence="7">
    <location>
        <begin position="268"/>
        <end position="553"/>
    </location>
</feature>
<dbReference type="InterPro" id="IPR000917">
    <property type="entry name" value="Sulfatase_N"/>
</dbReference>
<feature type="transmembrane region" description="Helical" evidence="6">
    <location>
        <begin position="121"/>
        <end position="139"/>
    </location>
</feature>
<feature type="transmembrane region" description="Helical" evidence="6">
    <location>
        <begin position="194"/>
        <end position="212"/>
    </location>
</feature>
<accession>A0A367ZRN4</accession>
<dbReference type="InterPro" id="IPR050448">
    <property type="entry name" value="OpgB/LTA_synthase_biosynth"/>
</dbReference>
<evidence type="ECO:0000256" key="1">
    <source>
        <dbReference type="ARBA" id="ARBA00004651"/>
    </source>
</evidence>
<feature type="transmembrane region" description="Helical" evidence="6">
    <location>
        <begin position="45"/>
        <end position="67"/>
    </location>
</feature>
<evidence type="ECO:0000256" key="2">
    <source>
        <dbReference type="ARBA" id="ARBA00022475"/>
    </source>
</evidence>
<evidence type="ECO:0000256" key="4">
    <source>
        <dbReference type="ARBA" id="ARBA00022989"/>
    </source>
</evidence>
<evidence type="ECO:0000313" key="8">
    <source>
        <dbReference type="EMBL" id="RCK80778.1"/>
    </source>
</evidence>